<dbReference type="InterPro" id="IPR036837">
    <property type="entry name" value="Cation_efflux_CTD_sf"/>
</dbReference>
<dbReference type="Pfam" id="PF16916">
    <property type="entry name" value="ZT_dimer"/>
    <property type="match status" value="1"/>
</dbReference>
<name>A0A2K8KRB5_9GAMM</name>
<dbReference type="InterPro" id="IPR002524">
    <property type="entry name" value="Cation_efflux"/>
</dbReference>
<dbReference type="Gene3D" id="1.20.1510.10">
    <property type="entry name" value="Cation efflux protein transmembrane domain"/>
    <property type="match status" value="1"/>
</dbReference>
<dbReference type="PANTHER" id="PTHR43840:SF15">
    <property type="entry name" value="MITOCHONDRIAL METAL TRANSPORTER 1-RELATED"/>
    <property type="match status" value="1"/>
</dbReference>
<keyword evidence="5 9" id="KW-0812">Transmembrane</keyword>
<sequence>MRSDNTMTELSREQRFKTIGRVNWVCTLVDSVLSLVKLSIGFLVASPGLIADGLHSLSDLATDILALILGKLAQHGPDAEHPYGHARYETLGTVILGMVLILVAVAIGLENLLALWRGTVVTPHWIALIAVAVSIISKEALFHYTLKYAKLTRSALLEANAWHSRSDSLSSVAVLIGIGCSLAGWPLVEYLAALAVALLIGHMGFKLAWNAMQDLIDRGVSVDQQTTYRATLGTVTDIIDVHMLRSRLMGTDVLIDAHIQVAPTLSVSEAHQINDFAMRLLKQAHPEITDVTLHIDFESDFPDKKTKLDPKRQALLSELERVGISGFERVYLHYTDNQVEVELLFAQGLELGHLAPSARALVASTPWLGSIRLYSRNPA</sequence>
<evidence type="ECO:0000259" key="10">
    <source>
        <dbReference type="Pfam" id="PF01545"/>
    </source>
</evidence>
<dbReference type="GO" id="GO:0006826">
    <property type="term" value="P:iron ion transport"/>
    <property type="evidence" value="ECO:0007669"/>
    <property type="project" value="UniProtKB-KW"/>
</dbReference>
<comment type="subcellular location">
    <subcellularLocation>
        <location evidence="1">Membrane</location>
        <topology evidence="1">Multi-pass membrane protein</topology>
    </subcellularLocation>
</comment>
<dbReference type="KEGG" id="rfo:REIFOR_02143"/>
<evidence type="ECO:0000256" key="9">
    <source>
        <dbReference type="SAM" id="Phobius"/>
    </source>
</evidence>
<gene>
    <name evidence="12" type="ORF">REIFOR_02143</name>
</gene>
<feature type="transmembrane region" description="Helical" evidence="9">
    <location>
        <begin position="91"/>
        <end position="113"/>
    </location>
</feature>
<dbReference type="PANTHER" id="PTHR43840">
    <property type="entry name" value="MITOCHONDRIAL METAL TRANSPORTER 1-RELATED"/>
    <property type="match status" value="1"/>
</dbReference>
<evidence type="ECO:0000256" key="7">
    <source>
        <dbReference type="ARBA" id="ARBA00022989"/>
    </source>
</evidence>
<dbReference type="NCBIfam" id="TIGR01297">
    <property type="entry name" value="CDF"/>
    <property type="match status" value="1"/>
</dbReference>
<evidence type="ECO:0000256" key="8">
    <source>
        <dbReference type="ARBA" id="ARBA00023136"/>
    </source>
</evidence>
<dbReference type="Proteomes" id="UP000229757">
    <property type="component" value="Chromosome"/>
</dbReference>
<keyword evidence="4" id="KW-0408">Iron</keyword>
<feature type="transmembrane region" description="Helical" evidence="9">
    <location>
        <begin position="125"/>
        <end position="146"/>
    </location>
</feature>
<proteinExistence type="inferred from homology"/>
<feature type="transmembrane region" description="Helical" evidence="9">
    <location>
        <begin position="21"/>
        <end position="43"/>
    </location>
</feature>
<keyword evidence="6" id="KW-0864">Zinc transport</keyword>
<dbReference type="AlphaFoldDB" id="A0A2K8KRB5"/>
<comment type="similarity">
    <text evidence="2">Belongs to the cation diffusion facilitator (CDF) transporter (TC 2.A.4) family. FieF subfamily.</text>
</comment>
<dbReference type="FunFam" id="1.20.1510.10:FF:000006">
    <property type="entry name" value="Divalent cation efflux transporter"/>
    <property type="match status" value="1"/>
</dbReference>
<evidence type="ECO:0000259" key="11">
    <source>
        <dbReference type="Pfam" id="PF16916"/>
    </source>
</evidence>
<dbReference type="Gene3D" id="3.30.70.1350">
    <property type="entry name" value="Cation efflux protein, cytoplasmic domain"/>
    <property type="match status" value="1"/>
</dbReference>
<dbReference type="GO" id="GO:0016020">
    <property type="term" value="C:membrane"/>
    <property type="evidence" value="ECO:0007669"/>
    <property type="project" value="UniProtKB-SubCell"/>
</dbReference>
<keyword evidence="7 9" id="KW-1133">Transmembrane helix</keyword>
<evidence type="ECO:0000313" key="12">
    <source>
        <dbReference type="EMBL" id="ATX77277.1"/>
    </source>
</evidence>
<evidence type="ECO:0000256" key="6">
    <source>
        <dbReference type="ARBA" id="ARBA00022906"/>
    </source>
</evidence>
<dbReference type="Pfam" id="PF01545">
    <property type="entry name" value="Cation_efflux"/>
    <property type="match status" value="1"/>
</dbReference>
<keyword evidence="6" id="KW-0406">Ion transport</keyword>
<dbReference type="EMBL" id="CP011797">
    <property type="protein sequence ID" value="ATX77277.1"/>
    <property type="molecule type" value="Genomic_DNA"/>
</dbReference>
<evidence type="ECO:0000256" key="1">
    <source>
        <dbReference type="ARBA" id="ARBA00004141"/>
    </source>
</evidence>
<feature type="domain" description="Cation efflux protein transmembrane" evidence="10">
    <location>
        <begin position="25"/>
        <end position="216"/>
    </location>
</feature>
<keyword evidence="6" id="KW-0862">Zinc</keyword>
<dbReference type="SUPFAM" id="SSF160240">
    <property type="entry name" value="Cation efflux protein cytoplasmic domain-like"/>
    <property type="match status" value="1"/>
</dbReference>
<keyword evidence="4" id="KW-0410">Iron transport</keyword>
<dbReference type="GO" id="GO:0008324">
    <property type="term" value="F:monoatomic cation transmembrane transporter activity"/>
    <property type="evidence" value="ECO:0007669"/>
    <property type="project" value="InterPro"/>
</dbReference>
<feature type="transmembrane region" description="Helical" evidence="9">
    <location>
        <begin position="191"/>
        <end position="209"/>
    </location>
</feature>
<accession>A0A2K8KRB5</accession>
<dbReference type="SUPFAM" id="SSF161111">
    <property type="entry name" value="Cation efflux protein transmembrane domain-like"/>
    <property type="match status" value="1"/>
</dbReference>
<reference evidence="12 13" key="1">
    <citation type="journal article" date="2017" name="Environ. Microbiol.">
        <title>Genomic and physiological analyses of 'Reinekea forsetii' reveal a versatile opportunistic lifestyle during spring algae blooms.</title>
        <authorList>
            <person name="Avci B."/>
            <person name="Hahnke R.L."/>
            <person name="Chafee M."/>
            <person name="Fischer T."/>
            <person name="Gruber-Vodicka H."/>
            <person name="Tegetmeyer H.E."/>
            <person name="Harder J."/>
            <person name="Fuchs B.M."/>
            <person name="Amann R.I."/>
            <person name="Teeling H."/>
        </authorList>
    </citation>
    <scope>NUCLEOTIDE SEQUENCE [LARGE SCALE GENOMIC DNA]</scope>
    <source>
        <strain evidence="12 13">Hel1_31_D35</strain>
    </source>
</reference>
<keyword evidence="8 9" id="KW-0472">Membrane</keyword>
<keyword evidence="3" id="KW-0813">Transport</keyword>
<dbReference type="InterPro" id="IPR058533">
    <property type="entry name" value="Cation_efflux_TM"/>
</dbReference>
<keyword evidence="13" id="KW-1185">Reference proteome</keyword>
<dbReference type="InterPro" id="IPR027469">
    <property type="entry name" value="Cation_efflux_TMD_sf"/>
</dbReference>
<dbReference type="InterPro" id="IPR050291">
    <property type="entry name" value="CDF_Transporter"/>
</dbReference>
<dbReference type="GO" id="GO:0006829">
    <property type="term" value="P:zinc ion transport"/>
    <property type="evidence" value="ECO:0007669"/>
    <property type="project" value="UniProtKB-KW"/>
</dbReference>
<evidence type="ECO:0000313" key="13">
    <source>
        <dbReference type="Proteomes" id="UP000229757"/>
    </source>
</evidence>
<feature type="domain" description="Cation efflux protein cytoplasmic" evidence="11">
    <location>
        <begin position="228"/>
        <end position="296"/>
    </location>
</feature>
<evidence type="ECO:0000256" key="2">
    <source>
        <dbReference type="ARBA" id="ARBA00010212"/>
    </source>
</evidence>
<protein>
    <submittedName>
        <fullName evidence="12">Cation efflux family protein</fullName>
    </submittedName>
</protein>
<evidence type="ECO:0000256" key="5">
    <source>
        <dbReference type="ARBA" id="ARBA00022692"/>
    </source>
</evidence>
<evidence type="ECO:0000256" key="3">
    <source>
        <dbReference type="ARBA" id="ARBA00022448"/>
    </source>
</evidence>
<organism evidence="12 13">
    <name type="scientific">Reinekea forsetii</name>
    <dbReference type="NCBI Taxonomy" id="1336806"/>
    <lineage>
        <taxon>Bacteria</taxon>
        <taxon>Pseudomonadati</taxon>
        <taxon>Pseudomonadota</taxon>
        <taxon>Gammaproteobacteria</taxon>
        <taxon>Oceanospirillales</taxon>
        <taxon>Saccharospirillaceae</taxon>
        <taxon>Reinekea</taxon>
    </lineage>
</organism>
<evidence type="ECO:0000256" key="4">
    <source>
        <dbReference type="ARBA" id="ARBA00022496"/>
    </source>
</evidence>
<dbReference type="InterPro" id="IPR027470">
    <property type="entry name" value="Cation_efflux_CTD"/>
</dbReference>